<dbReference type="PANTHER" id="PTHR48079">
    <property type="entry name" value="PROTEIN YEEZ"/>
    <property type="match status" value="1"/>
</dbReference>
<dbReference type="Pfam" id="PF01370">
    <property type="entry name" value="Epimerase"/>
    <property type="match status" value="1"/>
</dbReference>
<dbReference type="InterPro" id="IPR001509">
    <property type="entry name" value="Epimerase_deHydtase"/>
</dbReference>
<dbReference type="PANTHER" id="PTHR48079:SF6">
    <property type="entry name" value="NAD(P)-BINDING DOMAIN-CONTAINING PROTEIN-RELATED"/>
    <property type="match status" value="1"/>
</dbReference>
<dbReference type="AlphaFoldDB" id="A0A975D0N3"/>
<proteinExistence type="predicted"/>
<dbReference type="InterPro" id="IPR036291">
    <property type="entry name" value="NAD(P)-bd_dom_sf"/>
</dbReference>
<evidence type="ECO:0000313" key="2">
    <source>
        <dbReference type="EMBL" id="QTH20066.1"/>
    </source>
</evidence>
<dbReference type="GO" id="GO:0005737">
    <property type="term" value="C:cytoplasm"/>
    <property type="evidence" value="ECO:0007669"/>
    <property type="project" value="TreeGrafter"/>
</dbReference>
<dbReference type="RefSeq" id="WP_208631914.1">
    <property type="nucleotide sequence ID" value="NZ_CP059319.1"/>
</dbReference>
<name>A0A975D0N3_9SPHN</name>
<dbReference type="SUPFAM" id="SSF51735">
    <property type="entry name" value="NAD(P)-binding Rossmann-fold domains"/>
    <property type="match status" value="1"/>
</dbReference>
<protein>
    <submittedName>
        <fullName evidence="2">Epimerase</fullName>
    </submittedName>
</protein>
<reference evidence="2" key="2">
    <citation type="submission" date="2021-04" db="EMBL/GenBank/DDBJ databases">
        <title>Isolation and genomic analysis of the ibuprofen-degrading bacterium Sphingomonas strain MPO218.</title>
        <authorList>
            <person name="Aulestia M."/>
            <person name="Flores A."/>
            <person name="Mangas E.L."/>
            <person name="Perez-Pulido A.J."/>
            <person name="Santero E."/>
            <person name="Camacho E.M."/>
        </authorList>
    </citation>
    <scope>NUCLEOTIDE SEQUENCE</scope>
    <source>
        <strain evidence="2">MPO218</strain>
    </source>
</reference>
<dbReference type="GO" id="GO:0004029">
    <property type="term" value="F:aldehyde dehydrogenase (NAD+) activity"/>
    <property type="evidence" value="ECO:0007669"/>
    <property type="project" value="TreeGrafter"/>
</dbReference>
<organism evidence="2 3">
    <name type="scientific">Rhizorhabdus wittichii</name>
    <dbReference type="NCBI Taxonomy" id="160791"/>
    <lineage>
        <taxon>Bacteria</taxon>
        <taxon>Pseudomonadati</taxon>
        <taxon>Pseudomonadota</taxon>
        <taxon>Alphaproteobacteria</taxon>
        <taxon>Sphingomonadales</taxon>
        <taxon>Sphingomonadaceae</taxon>
        <taxon>Rhizorhabdus</taxon>
    </lineage>
</organism>
<dbReference type="Proteomes" id="UP000664914">
    <property type="component" value="Chromosome"/>
</dbReference>
<dbReference type="Gene3D" id="3.40.50.720">
    <property type="entry name" value="NAD(P)-binding Rossmann-like Domain"/>
    <property type="match status" value="1"/>
</dbReference>
<dbReference type="InterPro" id="IPR051783">
    <property type="entry name" value="NAD(P)-dependent_oxidoreduct"/>
</dbReference>
<gene>
    <name evidence="2" type="ORF">HRJ34_17095</name>
</gene>
<evidence type="ECO:0000313" key="3">
    <source>
        <dbReference type="Proteomes" id="UP000664914"/>
    </source>
</evidence>
<accession>A0A975D0N3</accession>
<reference evidence="2" key="1">
    <citation type="submission" date="2020-07" db="EMBL/GenBank/DDBJ databases">
        <authorList>
            <person name="Camacho E."/>
        </authorList>
    </citation>
    <scope>NUCLEOTIDE SEQUENCE</scope>
    <source>
        <strain evidence="2">MPO218</strain>
    </source>
</reference>
<evidence type="ECO:0000259" key="1">
    <source>
        <dbReference type="Pfam" id="PF01370"/>
    </source>
</evidence>
<feature type="domain" description="NAD-dependent epimerase/dehydratase" evidence="1">
    <location>
        <begin position="86"/>
        <end position="220"/>
    </location>
</feature>
<sequence length="369" mass="40508">MKTALVIGGTAASGVAIVAGLRARGYQVTIYHRGTHELAELDDLEHIHGDPHHPDTIDRDLGRRSWDVTIATYGRIRFLADALAGRTGHFVSISGTPVLGAVDGVPTTEDAPYERQGNEPSGMGRLLHRIAETEQAVLASGRGGAFAATVVRYPYVYGPYAVAPLEWHVIQRVLDRRRRWIVQGAGLVLNGRCASPNAAEFALRALDHREASAGQIYNAADTRQYALVEWIQAIAARMDWSFEFVDIPAAIAPLGNTAVPLAGEYSWMRRGDVEQGLLRHQLIDNRKARREIGYRDVVDPIEWLGHTVDHWLAHPPTIDGVDGRLSPAEFDYAAEDALLAFWDGVVRGRPAVGRQLVRAHPYAHPKPAA</sequence>
<dbReference type="EMBL" id="CP059319">
    <property type="protein sequence ID" value="QTH20066.1"/>
    <property type="molecule type" value="Genomic_DNA"/>
</dbReference>